<organism evidence="2 3">
    <name type="scientific">Nesidiocoris tenuis</name>
    <dbReference type="NCBI Taxonomy" id="355587"/>
    <lineage>
        <taxon>Eukaryota</taxon>
        <taxon>Metazoa</taxon>
        <taxon>Ecdysozoa</taxon>
        <taxon>Arthropoda</taxon>
        <taxon>Hexapoda</taxon>
        <taxon>Insecta</taxon>
        <taxon>Pterygota</taxon>
        <taxon>Neoptera</taxon>
        <taxon>Paraneoptera</taxon>
        <taxon>Hemiptera</taxon>
        <taxon>Heteroptera</taxon>
        <taxon>Panheteroptera</taxon>
        <taxon>Cimicomorpha</taxon>
        <taxon>Miridae</taxon>
        <taxon>Dicyphina</taxon>
        <taxon>Nesidiocoris</taxon>
    </lineage>
</organism>
<reference evidence="2 3" key="1">
    <citation type="submission" date="2020-02" db="EMBL/GenBank/DDBJ databases">
        <authorList>
            <person name="Ferguson B K."/>
        </authorList>
    </citation>
    <scope>NUCLEOTIDE SEQUENCE [LARGE SCALE GENOMIC DNA]</scope>
</reference>
<evidence type="ECO:0000256" key="1">
    <source>
        <dbReference type="SAM" id="MobiDB-lite"/>
    </source>
</evidence>
<evidence type="ECO:0000313" key="3">
    <source>
        <dbReference type="Proteomes" id="UP000479000"/>
    </source>
</evidence>
<gene>
    <name evidence="2" type="ORF">NTEN_LOCUS10816</name>
</gene>
<name>A0A6H5GVM5_9HEMI</name>
<keyword evidence="3" id="KW-1185">Reference proteome</keyword>
<sequence length="311" mass="35544">MDARSRAYRISTLLLRILSQHPETRLPPVCSPSPTYLLPRGPPITTSGSLSTKSFIIVANMELLEIGHGKFCSWKIPKTSICRRSGLIYYISTGRLHSYQVPLGREGTQRVNYCCYSRTRRNADSPPQPWIPCSLPRQSSQRMNERPCSRCPSTGRYRQRRYAPPPPPLSSLRHELSFAVDSAKVEKVRGSNNYKGNFQGEERKRKKIRQRCGGVGLRSVNRGRRTTELVGSVGDQVISRSPRLTEHRWSCFRRKCWRHERTAVRMASRKSFYSPATRPGPRAQRCLGDDRLRKASVRTGTRRTDNVGPLF</sequence>
<proteinExistence type="predicted"/>
<evidence type="ECO:0000313" key="2">
    <source>
        <dbReference type="EMBL" id="CAB0005339.1"/>
    </source>
</evidence>
<protein>
    <submittedName>
        <fullName evidence="2">Uncharacterized protein</fullName>
    </submittedName>
</protein>
<dbReference type="EMBL" id="CADCXU010016284">
    <property type="protein sequence ID" value="CAB0005339.1"/>
    <property type="molecule type" value="Genomic_DNA"/>
</dbReference>
<accession>A0A6H5GVM5</accession>
<dbReference type="AlphaFoldDB" id="A0A6H5GVM5"/>
<feature type="region of interest" description="Disordered" evidence="1">
    <location>
        <begin position="135"/>
        <end position="170"/>
    </location>
</feature>
<dbReference type="Proteomes" id="UP000479000">
    <property type="component" value="Unassembled WGS sequence"/>
</dbReference>